<name>A0ABR0TBK3_AURPU</name>
<feature type="compositionally biased region" description="Basic and acidic residues" evidence="2">
    <location>
        <begin position="956"/>
        <end position="978"/>
    </location>
</feature>
<feature type="coiled-coil region" evidence="1">
    <location>
        <begin position="458"/>
        <end position="485"/>
    </location>
</feature>
<evidence type="ECO:0000256" key="1">
    <source>
        <dbReference type="SAM" id="Coils"/>
    </source>
</evidence>
<feature type="compositionally biased region" description="Polar residues" evidence="2">
    <location>
        <begin position="73"/>
        <end position="84"/>
    </location>
</feature>
<dbReference type="Proteomes" id="UP001341245">
    <property type="component" value="Unassembled WGS sequence"/>
</dbReference>
<dbReference type="PANTHER" id="PTHR36681:SF3">
    <property type="entry name" value="NUCLEAR GTPASE, GERMINAL CENTER-ASSOCIATED, TANDEM DUPLICATE 3"/>
    <property type="match status" value="1"/>
</dbReference>
<evidence type="ECO:0000256" key="2">
    <source>
        <dbReference type="SAM" id="MobiDB-lite"/>
    </source>
</evidence>
<keyword evidence="1" id="KW-0175">Coiled coil</keyword>
<dbReference type="InterPro" id="IPR027417">
    <property type="entry name" value="P-loop_NTPase"/>
</dbReference>
<feature type="compositionally biased region" description="Acidic residues" evidence="2">
    <location>
        <begin position="85"/>
        <end position="99"/>
    </location>
</feature>
<dbReference type="Pfam" id="PF24564">
    <property type="entry name" value="DUF7605"/>
    <property type="match status" value="1"/>
</dbReference>
<sequence length="978" mass="111256">MAKIPVSSKNQMVLHNLSSKRKRALVNEDAEGYGQANKKHCSVPQITDHCGDDEDGDDDDGDEQDDDDDDDASLNSDVEFSSADSDNEEGIEEIDDEPAQDTILWSEDQEEYPSCAVYHEDVKPYQNRITDLAVNVTEQLSEICCRGGDMAKFHAEAITIQRFPELKKIVIALMGEAGSGKSSLINSILDTPHIAKEGNYGSACTCAITEFMDDFPEQTKKFAAKITFLDATQRRKLLQDHLRGYAYFYFEKDNDWTPDEKMEYHAQAQTAEGTFLDLFRGKPSFKNRKELKAYIRSAYDNDAGAVVVAQMETWAEELITAHASSSQLRVIQSDRAFRLRRLLSPFLSSSNSARRQPRLWPLVSKVSIGIKGCRVLANLIIADMPALNDLNRSRVMVSKKYLRDSDELWVVTAVGRCISDTTVDHILCEFGERFAGHLTMICTKIDDPMKSDAFKAEYPNAAKKLERIEKAYKEANEDYTDAKAQVRAATRPSTLEKRNIKVETCRQEKERLANIRLNFMVRTRNHMIAKQIYEDKSEFFEEDVGCSVFFVSNEHYMWLKGYKESGGEDALPQLSVELTGILALREHALSIPAQSMWLNLMSHIQHTNIAFMKSLAIWAARTGADYGDELRSINEKSTKGIDQYISAYVKAVEKDAVQSLAVTMRDTLDDVAQKAYVYFNGTVRLWPWNTIRAVVAREGTFTSRYSRTVKSVNWNEKLKYPTSEYLTPEWDELFSKEKENMGTTKDRMQSNLDTLCYSLEEMMQLYNIPMGEFGDLIEAQKHGITRAVQIASGHIEKELRNTRQLTEKDMSYGYFAQAMRPTYEQAAQITGKSMFGTGYKNKVMTVFEDVVNQRTHESPFIRMADYAANKVAHHATISAKELQKKCHDIYDEIFNQFGGLMVNAEDNDEDVAAVKTALREYLPTIDAEMADIISKLKAIEKNPNLKTSTQSKTKVKKEEKQQDRKTKVKTEVKHEQSW</sequence>
<evidence type="ECO:0000259" key="3">
    <source>
        <dbReference type="Pfam" id="PF24564"/>
    </source>
</evidence>
<organism evidence="4 5">
    <name type="scientific">Aureobasidium pullulans</name>
    <name type="common">Black yeast</name>
    <name type="synonym">Pullularia pullulans</name>
    <dbReference type="NCBI Taxonomy" id="5580"/>
    <lineage>
        <taxon>Eukaryota</taxon>
        <taxon>Fungi</taxon>
        <taxon>Dikarya</taxon>
        <taxon>Ascomycota</taxon>
        <taxon>Pezizomycotina</taxon>
        <taxon>Dothideomycetes</taxon>
        <taxon>Dothideomycetidae</taxon>
        <taxon>Dothideales</taxon>
        <taxon>Saccotheciaceae</taxon>
        <taxon>Aureobasidium</taxon>
    </lineage>
</organism>
<feature type="compositionally biased region" description="Acidic residues" evidence="2">
    <location>
        <begin position="51"/>
        <end position="72"/>
    </location>
</feature>
<comment type="caution">
    <text evidence="4">The sequence shown here is derived from an EMBL/GenBank/DDBJ whole genome shotgun (WGS) entry which is preliminary data.</text>
</comment>
<evidence type="ECO:0000313" key="4">
    <source>
        <dbReference type="EMBL" id="KAK6001507.1"/>
    </source>
</evidence>
<feature type="domain" description="DUF7605" evidence="3">
    <location>
        <begin position="684"/>
        <end position="833"/>
    </location>
</feature>
<protein>
    <recommendedName>
        <fullName evidence="3">DUF7605 domain-containing protein</fullName>
    </recommendedName>
</protein>
<dbReference type="SUPFAM" id="SSF52540">
    <property type="entry name" value="P-loop containing nucleoside triphosphate hydrolases"/>
    <property type="match status" value="1"/>
</dbReference>
<evidence type="ECO:0000313" key="5">
    <source>
        <dbReference type="Proteomes" id="UP001341245"/>
    </source>
</evidence>
<keyword evidence="5" id="KW-1185">Reference proteome</keyword>
<feature type="region of interest" description="Disordered" evidence="2">
    <location>
        <begin position="943"/>
        <end position="978"/>
    </location>
</feature>
<gene>
    <name evidence="4" type="ORF">QM012_002838</name>
</gene>
<dbReference type="PANTHER" id="PTHR36681">
    <property type="entry name" value="NUCLEAR GTPASE, GERMINAL CENTER-ASSOCIATED, TANDEM DUPLICATE 3"/>
    <property type="match status" value="1"/>
</dbReference>
<feature type="region of interest" description="Disordered" evidence="2">
    <location>
        <begin position="1"/>
        <end position="100"/>
    </location>
</feature>
<dbReference type="Gene3D" id="3.40.50.300">
    <property type="entry name" value="P-loop containing nucleotide triphosphate hydrolases"/>
    <property type="match status" value="1"/>
</dbReference>
<reference evidence="4 5" key="1">
    <citation type="submission" date="2023-11" db="EMBL/GenBank/DDBJ databases">
        <title>Draft genome sequence and annotation of the polyextremotolerant black yeast-like fungus Aureobasidium pullulans NRRL 62042.</title>
        <authorList>
            <person name="Dielentheis-Frenken M.R.E."/>
            <person name="Wibberg D."/>
            <person name="Blank L.M."/>
            <person name="Tiso T."/>
        </authorList>
    </citation>
    <scope>NUCLEOTIDE SEQUENCE [LARGE SCALE GENOMIC DNA]</scope>
    <source>
        <strain evidence="4 5">NRRL 62042</strain>
    </source>
</reference>
<dbReference type="EMBL" id="JASGXD010000014">
    <property type="protein sequence ID" value="KAK6001507.1"/>
    <property type="molecule type" value="Genomic_DNA"/>
</dbReference>
<proteinExistence type="predicted"/>
<accession>A0ABR0TBK3</accession>
<dbReference type="InterPro" id="IPR056024">
    <property type="entry name" value="DUF7605"/>
</dbReference>
<feature type="compositionally biased region" description="Polar residues" evidence="2">
    <location>
        <begin position="7"/>
        <end position="17"/>
    </location>
</feature>